<evidence type="ECO:0000313" key="2">
    <source>
        <dbReference type="Proteomes" id="UP001062846"/>
    </source>
</evidence>
<dbReference type="EMBL" id="CM046389">
    <property type="protein sequence ID" value="KAI8569396.1"/>
    <property type="molecule type" value="Genomic_DNA"/>
</dbReference>
<protein>
    <submittedName>
        <fullName evidence="1">Uncharacterized protein</fullName>
    </submittedName>
</protein>
<keyword evidence="2" id="KW-1185">Reference proteome</keyword>
<proteinExistence type="predicted"/>
<dbReference type="Proteomes" id="UP001062846">
    <property type="component" value="Chromosome 2"/>
</dbReference>
<name>A0ACC0PUX7_RHOML</name>
<comment type="caution">
    <text evidence="1">The sequence shown here is derived from an EMBL/GenBank/DDBJ whole genome shotgun (WGS) entry which is preliminary data.</text>
</comment>
<evidence type="ECO:0000313" key="1">
    <source>
        <dbReference type="EMBL" id="KAI8569396.1"/>
    </source>
</evidence>
<sequence>MEPTLLFPSKRDQVRSKVRESVHIGLKDGGCPFGTVPIRRITKEDLIRERNVSKIRPLEEFVFGSHVSYPQPHCPVQFLSITFLLYSFTRMPLLDFFMLWFEQKLAQASTMELVRCLPYTVRGLIEVSTVPHDSRFKTQLRL</sequence>
<accession>A0ACC0PUX7</accession>
<organism evidence="1 2">
    <name type="scientific">Rhododendron molle</name>
    <name type="common">Chinese azalea</name>
    <name type="synonym">Azalea mollis</name>
    <dbReference type="NCBI Taxonomy" id="49168"/>
    <lineage>
        <taxon>Eukaryota</taxon>
        <taxon>Viridiplantae</taxon>
        <taxon>Streptophyta</taxon>
        <taxon>Embryophyta</taxon>
        <taxon>Tracheophyta</taxon>
        <taxon>Spermatophyta</taxon>
        <taxon>Magnoliopsida</taxon>
        <taxon>eudicotyledons</taxon>
        <taxon>Gunneridae</taxon>
        <taxon>Pentapetalae</taxon>
        <taxon>asterids</taxon>
        <taxon>Ericales</taxon>
        <taxon>Ericaceae</taxon>
        <taxon>Ericoideae</taxon>
        <taxon>Rhodoreae</taxon>
        <taxon>Rhododendron</taxon>
    </lineage>
</organism>
<reference evidence="1" key="1">
    <citation type="submission" date="2022-02" db="EMBL/GenBank/DDBJ databases">
        <title>Plant Genome Project.</title>
        <authorList>
            <person name="Zhang R.-G."/>
        </authorList>
    </citation>
    <scope>NUCLEOTIDE SEQUENCE</scope>
    <source>
        <strain evidence="1">AT1</strain>
    </source>
</reference>
<gene>
    <name evidence="1" type="ORF">RHMOL_Rhmol02G0275700</name>
</gene>